<keyword evidence="2" id="KW-1185">Reference proteome</keyword>
<evidence type="ECO:0000313" key="2">
    <source>
        <dbReference type="Proteomes" id="UP001529423"/>
    </source>
</evidence>
<reference evidence="1 2" key="1">
    <citation type="submission" date="2023-06" db="EMBL/GenBank/DDBJ databases">
        <title>Identification and characterization of horizontal gene transfer across gut microbiota members of farm animals based on homology search.</title>
        <authorList>
            <person name="Schwarzerova J."/>
            <person name="Nykrynova M."/>
            <person name="Jureckova K."/>
            <person name="Cejkova D."/>
            <person name="Rychlik I."/>
        </authorList>
    </citation>
    <scope>NUCLEOTIDE SEQUENCE [LARGE SCALE GENOMIC DNA]</scope>
    <source>
        <strain evidence="1 2">105_WCHN</strain>
    </source>
</reference>
<reference evidence="1 2" key="3">
    <citation type="submission" date="2023-06" db="EMBL/GenBank/DDBJ databases">
        <authorList>
            <person name="Zeman M."/>
            <person name="Kubasova T."/>
            <person name="Jahodarova E."/>
            <person name="Nykrynova M."/>
            <person name="Rychlik I."/>
        </authorList>
    </citation>
    <scope>NUCLEOTIDE SEQUENCE [LARGE SCALE GENOMIC DNA]</scope>
    <source>
        <strain evidence="1 2">105_WCHN</strain>
    </source>
</reference>
<dbReference type="RefSeq" id="WP_289561037.1">
    <property type="nucleotide sequence ID" value="NZ_JAUDEO010000051.1"/>
</dbReference>
<protein>
    <submittedName>
        <fullName evidence="1">Uncharacterized protein</fullName>
    </submittedName>
</protein>
<name>A0ABT7VP18_9LACO</name>
<dbReference type="EMBL" id="JAUDEO010000051">
    <property type="protein sequence ID" value="MDM8334482.1"/>
    <property type="molecule type" value="Genomic_DNA"/>
</dbReference>
<evidence type="ECO:0000313" key="1">
    <source>
        <dbReference type="EMBL" id="MDM8334482.1"/>
    </source>
</evidence>
<proteinExistence type="predicted"/>
<sequence>MGLLKSREEKEQEQRAKMQQWLRDRSLEDLSDEDYAQVDRIRAELWGTGFLGALNNITATDKELQINIQNILLGISEQNWLLIKQNDKLNKQNEEIIKLLKAKVQNR</sequence>
<reference evidence="2" key="2">
    <citation type="submission" date="2023-06" db="EMBL/GenBank/DDBJ databases">
        <title>Identification and characterization of horizontal gene transfer across gut microbiota members of farm animals based on homology search.</title>
        <authorList>
            <person name="Zeman M."/>
            <person name="Kubasova T."/>
            <person name="Jahodarova E."/>
            <person name="Nykrynova M."/>
            <person name="Rychlik I."/>
        </authorList>
    </citation>
    <scope>NUCLEOTIDE SEQUENCE [LARGE SCALE GENOMIC DNA]</scope>
    <source>
        <strain evidence="2">105_WCHN</strain>
    </source>
</reference>
<accession>A0ABT7VP18</accession>
<comment type="caution">
    <text evidence="1">The sequence shown here is derived from an EMBL/GenBank/DDBJ whole genome shotgun (WGS) entry which is preliminary data.</text>
</comment>
<gene>
    <name evidence="1" type="ORF">QUW46_07865</name>
</gene>
<organism evidence="1 2">
    <name type="scientific">Limosilactobacillus panis</name>
    <dbReference type="NCBI Taxonomy" id="47493"/>
    <lineage>
        <taxon>Bacteria</taxon>
        <taxon>Bacillati</taxon>
        <taxon>Bacillota</taxon>
        <taxon>Bacilli</taxon>
        <taxon>Lactobacillales</taxon>
        <taxon>Lactobacillaceae</taxon>
        <taxon>Limosilactobacillus</taxon>
    </lineage>
</organism>
<dbReference type="Proteomes" id="UP001529423">
    <property type="component" value="Unassembled WGS sequence"/>
</dbReference>